<reference evidence="1 2" key="1">
    <citation type="submission" date="2007-03" db="EMBL/GenBank/DDBJ databases">
        <title>Complete sequence of Desulfotomaculum reducens MI-1.</title>
        <authorList>
            <consortium name="US DOE Joint Genome Institute"/>
            <person name="Copeland A."/>
            <person name="Lucas S."/>
            <person name="Lapidus A."/>
            <person name="Barry K."/>
            <person name="Detter J.C."/>
            <person name="Glavina del Rio T."/>
            <person name="Hammon N."/>
            <person name="Israni S."/>
            <person name="Dalin E."/>
            <person name="Tice H."/>
            <person name="Pitluck S."/>
            <person name="Sims D."/>
            <person name="Brettin T."/>
            <person name="Bruce D."/>
            <person name="Han C."/>
            <person name="Tapia R."/>
            <person name="Schmutz J."/>
            <person name="Larimer F."/>
            <person name="Land M."/>
            <person name="Hauser L."/>
            <person name="Kyrpides N."/>
            <person name="Kim E."/>
            <person name="Tebo B.M."/>
            <person name="Richardson P."/>
        </authorList>
    </citation>
    <scope>NUCLEOTIDE SEQUENCE [LARGE SCALE GENOMIC DNA]</scope>
    <source>
        <strain evidence="1 2">MI-1</strain>
    </source>
</reference>
<dbReference type="HOGENOM" id="CLU_2860454_0_0_9"/>
<name>A4J864_DESRM</name>
<dbReference type="AlphaFoldDB" id="A4J864"/>
<evidence type="ECO:0000313" key="2">
    <source>
        <dbReference type="Proteomes" id="UP000001556"/>
    </source>
</evidence>
<evidence type="ECO:0000313" key="1">
    <source>
        <dbReference type="EMBL" id="ABO51267.1"/>
    </source>
</evidence>
<sequence length="64" mass="7016">MELLVLVKGAGDLATGVAHRLFRCGMQVVITEIAQPVLFVLGYVGGQPVLEAILYHRNQWGTYC</sequence>
<dbReference type="KEGG" id="drm:Dred_2763"/>
<gene>
    <name evidence="1" type="ordered locus">Dred_2763</name>
</gene>
<dbReference type="Proteomes" id="UP000001556">
    <property type="component" value="Chromosome"/>
</dbReference>
<organism evidence="1 2">
    <name type="scientific">Desulforamulus reducens (strain ATCC BAA-1160 / DSM 100696 / MI-1)</name>
    <name type="common">Desulfotomaculum reducens</name>
    <dbReference type="NCBI Taxonomy" id="349161"/>
    <lineage>
        <taxon>Bacteria</taxon>
        <taxon>Bacillati</taxon>
        <taxon>Bacillota</taxon>
        <taxon>Clostridia</taxon>
        <taxon>Eubacteriales</taxon>
        <taxon>Peptococcaceae</taxon>
        <taxon>Desulforamulus</taxon>
    </lineage>
</organism>
<dbReference type="EMBL" id="CP000612">
    <property type="protein sequence ID" value="ABO51267.1"/>
    <property type="molecule type" value="Genomic_DNA"/>
</dbReference>
<protein>
    <submittedName>
        <fullName evidence="1">Uncharacterized protein</fullName>
    </submittedName>
</protein>
<accession>A4J864</accession>
<keyword evidence="2" id="KW-1185">Reference proteome</keyword>
<proteinExistence type="predicted"/>
<dbReference type="STRING" id="349161.Dred_2763"/>